<dbReference type="InterPro" id="IPR001810">
    <property type="entry name" value="F-box_dom"/>
</dbReference>
<dbReference type="PROSITE" id="PS50181">
    <property type="entry name" value="FBOX"/>
    <property type="match status" value="1"/>
</dbReference>
<proteinExistence type="predicted"/>
<comment type="caution">
    <text evidence="2">The sequence shown here is derived from an EMBL/GenBank/DDBJ whole genome shotgun (WGS) entry which is preliminary data.</text>
</comment>
<evidence type="ECO:0000259" key="1">
    <source>
        <dbReference type="PROSITE" id="PS50181"/>
    </source>
</evidence>
<feature type="domain" description="F-box" evidence="1">
    <location>
        <begin position="3"/>
        <end position="53"/>
    </location>
</feature>
<accession>A0A0W0YCR1</accession>
<dbReference type="Proteomes" id="UP000054621">
    <property type="component" value="Unassembled WGS sequence"/>
</dbReference>
<protein>
    <recommendedName>
        <fullName evidence="1">F-box domain-containing protein</fullName>
    </recommendedName>
</protein>
<gene>
    <name evidence="2" type="ORF">Lsai_3469</name>
</gene>
<dbReference type="eggNOG" id="ENOG5031QJ1">
    <property type="taxonomic scope" value="Bacteria"/>
</dbReference>
<evidence type="ECO:0000313" key="3">
    <source>
        <dbReference type="Proteomes" id="UP000054621"/>
    </source>
</evidence>
<evidence type="ECO:0000313" key="2">
    <source>
        <dbReference type="EMBL" id="KTD54647.1"/>
    </source>
</evidence>
<dbReference type="SUPFAM" id="SSF81383">
    <property type="entry name" value="F-box domain"/>
    <property type="match status" value="1"/>
</dbReference>
<dbReference type="PATRIC" id="fig|28087.4.peg.3725"/>
<dbReference type="EMBL" id="LNYV01000037">
    <property type="protein sequence ID" value="KTD54647.1"/>
    <property type="molecule type" value="Genomic_DNA"/>
</dbReference>
<organism evidence="2 3">
    <name type="scientific">Legionella sainthelensi</name>
    <dbReference type="NCBI Taxonomy" id="28087"/>
    <lineage>
        <taxon>Bacteria</taxon>
        <taxon>Pseudomonadati</taxon>
        <taxon>Pseudomonadota</taxon>
        <taxon>Gammaproteobacteria</taxon>
        <taxon>Legionellales</taxon>
        <taxon>Legionellaceae</taxon>
        <taxon>Legionella</taxon>
    </lineage>
</organism>
<dbReference type="AlphaFoldDB" id="A0A0W0YCR1"/>
<reference evidence="2 3" key="1">
    <citation type="submission" date="2015-11" db="EMBL/GenBank/DDBJ databases">
        <title>Genomic analysis of 38 Legionella species identifies large and diverse effector repertoires.</title>
        <authorList>
            <person name="Burstein D."/>
            <person name="Amaro F."/>
            <person name="Zusman T."/>
            <person name="Lifshitz Z."/>
            <person name="Cohen O."/>
            <person name="Gilbert J.A."/>
            <person name="Pupko T."/>
            <person name="Shuman H.A."/>
            <person name="Segal G."/>
        </authorList>
    </citation>
    <scope>NUCLEOTIDE SEQUENCE [LARGE SCALE GENOMIC DNA]</scope>
    <source>
        <strain evidence="2 3">Mt.St.Helens-4</strain>
    </source>
</reference>
<dbReference type="Pfam" id="PF00646">
    <property type="entry name" value="F-box"/>
    <property type="match status" value="1"/>
</dbReference>
<sequence length="328" mass="37067">MKSTSFNQLPPELKVEIAKHLSPKDLETLAMTSTNHRALFQPLVDVSKLLHYVAHSEKSAVRYMLLKEINLILKRGSVTDCSGRTFEGISGFEYALWALDLDMCTMILNCIPHNETGHKVLVKLLAQYNKVNAEGIKYTLSGNPVTEKHFDFNNTIIKELRVGERLARGIRMSRDVSVVDQHWREGVGGAQKLIPMHVHLSYYPKPQNSVNSLSTLDTMMKFRQECVDAVKKLLSVGGSTSNNSFFPNALSKISKKTWLSSDSKLGKDFALYRGVQGKVVVKYGAPFEHTTTRNLTELSRLFNTKANDFINFQAEFEKRMALQNQPRV</sequence>
<dbReference type="RefSeq" id="WP_027272306.1">
    <property type="nucleotide sequence ID" value="NZ_CAAAJE010000003.1"/>
</dbReference>
<dbReference type="InterPro" id="IPR036047">
    <property type="entry name" value="F-box-like_dom_sf"/>
</dbReference>
<dbReference type="OrthoDB" id="5652138at2"/>
<name>A0A0W0YCR1_9GAMM</name>